<dbReference type="SUPFAM" id="SSF51735">
    <property type="entry name" value="NAD(P)-binding Rossmann-fold domains"/>
    <property type="match status" value="1"/>
</dbReference>
<dbReference type="Proteomes" id="UP000051302">
    <property type="component" value="Unassembled WGS sequence"/>
</dbReference>
<dbReference type="PRINTS" id="PR00081">
    <property type="entry name" value="GDHRDH"/>
</dbReference>
<gene>
    <name evidence="3" type="ORF">FD31_GL000130</name>
</gene>
<dbReference type="PANTHER" id="PTHR24320">
    <property type="entry name" value="RETINOL DEHYDROGENASE"/>
    <property type="match status" value="1"/>
</dbReference>
<evidence type="ECO:0000313" key="4">
    <source>
        <dbReference type="Proteomes" id="UP000051302"/>
    </source>
</evidence>
<dbReference type="InterPro" id="IPR036291">
    <property type="entry name" value="NAD(P)-bd_dom_sf"/>
</dbReference>
<proteinExistence type="inferred from homology"/>
<dbReference type="STRING" id="1423774.FD31_GL000130"/>
<name>A0A0R1WL98_9LACO</name>
<sequence length="238" mass="26273">MAKIFVTGSTDGLGFLTAKRLIKEGNEVVLHARNQQRAEEVKLKLPQAKNVVIGDLSSQVEIESLVKQINDLGPFDTIIHNAGVYTGNKKLTFQVNVLAPYLLTALVKKPKRLIYISSGMHYGSCLDLKNLSNLDYSGSKLQILLFAKLLARLWSDVTTTVVDPGWVPTKMGGPAANDDLTLGYTTQVWLATLDDAGISGTYYHHMKPDRYDSRVDNQATQNKFLIALEKITGVKLPQ</sequence>
<dbReference type="PATRIC" id="fig|1423774.3.peg.132"/>
<keyword evidence="4" id="KW-1185">Reference proteome</keyword>
<evidence type="ECO:0000256" key="2">
    <source>
        <dbReference type="ARBA" id="ARBA00023002"/>
    </source>
</evidence>
<accession>A0A0R1WL98</accession>
<dbReference type="AlphaFoldDB" id="A0A0R1WL98"/>
<dbReference type="GO" id="GO:0016491">
    <property type="term" value="F:oxidoreductase activity"/>
    <property type="evidence" value="ECO:0007669"/>
    <property type="project" value="UniProtKB-KW"/>
</dbReference>
<dbReference type="InterPro" id="IPR002347">
    <property type="entry name" value="SDR_fam"/>
</dbReference>
<evidence type="ECO:0000313" key="3">
    <source>
        <dbReference type="EMBL" id="KRM18648.1"/>
    </source>
</evidence>
<dbReference type="RefSeq" id="WP_083483541.1">
    <property type="nucleotide sequence ID" value="NZ_AZFV01000001.1"/>
</dbReference>
<evidence type="ECO:0000256" key="1">
    <source>
        <dbReference type="ARBA" id="ARBA00006484"/>
    </source>
</evidence>
<protein>
    <submittedName>
        <fullName evidence="3">Daunorubicin C-13 ketoreductase</fullName>
    </submittedName>
</protein>
<comment type="similarity">
    <text evidence="1">Belongs to the short-chain dehydrogenases/reductases (SDR) family.</text>
</comment>
<dbReference type="PANTHER" id="PTHR24320:SF274">
    <property type="entry name" value="CHAIN DEHYDROGENASE, PUTATIVE (AFU_ORTHOLOGUE AFUA_4G00440)-RELATED"/>
    <property type="match status" value="1"/>
</dbReference>
<dbReference type="EMBL" id="AZFV01000001">
    <property type="protein sequence ID" value="KRM18648.1"/>
    <property type="molecule type" value="Genomic_DNA"/>
</dbReference>
<dbReference type="Gene3D" id="3.40.50.720">
    <property type="entry name" value="NAD(P)-binding Rossmann-like Domain"/>
    <property type="match status" value="1"/>
</dbReference>
<reference evidence="3 4" key="1">
    <citation type="journal article" date="2015" name="Genome Announc.">
        <title>Expanding the biotechnology potential of lactobacilli through comparative genomics of 213 strains and associated genera.</title>
        <authorList>
            <person name="Sun Z."/>
            <person name="Harris H.M."/>
            <person name="McCann A."/>
            <person name="Guo C."/>
            <person name="Argimon S."/>
            <person name="Zhang W."/>
            <person name="Yang X."/>
            <person name="Jeffery I.B."/>
            <person name="Cooney J.C."/>
            <person name="Kagawa T.F."/>
            <person name="Liu W."/>
            <person name="Song Y."/>
            <person name="Salvetti E."/>
            <person name="Wrobel A."/>
            <person name="Rasinkangas P."/>
            <person name="Parkhill J."/>
            <person name="Rea M.C."/>
            <person name="O'Sullivan O."/>
            <person name="Ritari J."/>
            <person name="Douillard F.P."/>
            <person name="Paul Ross R."/>
            <person name="Yang R."/>
            <person name="Briner A.E."/>
            <person name="Felis G.E."/>
            <person name="de Vos W.M."/>
            <person name="Barrangou R."/>
            <person name="Klaenhammer T.R."/>
            <person name="Caufield P.W."/>
            <person name="Cui Y."/>
            <person name="Zhang H."/>
            <person name="O'Toole P.W."/>
        </authorList>
    </citation>
    <scope>NUCLEOTIDE SEQUENCE [LARGE SCALE GENOMIC DNA]</scope>
    <source>
        <strain evidence="3 4">DSM 16982</strain>
    </source>
</reference>
<keyword evidence="2" id="KW-0560">Oxidoreductase</keyword>
<comment type="caution">
    <text evidence="3">The sequence shown here is derived from an EMBL/GenBank/DDBJ whole genome shotgun (WGS) entry which is preliminary data.</text>
</comment>
<dbReference type="Pfam" id="PF00106">
    <property type="entry name" value="adh_short"/>
    <property type="match status" value="1"/>
</dbReference>
<organism evidence="3 4">
    <name type="scientific">Companilactobacillus nantensis DSM 16982</name>
    <dbReference type="NCBI Taxonomy" id="1423774"/>
    <lineage>
        <taxon>Bacteria</taxon>
        <taxon>Bacillati</taxon>
        <taxon>Bacillota</taxon>
        <taxon>Bacilli</taxon>
        <taxon>Lactobacillales</taxon>
        <taxon>Lactobacillaceae</taxon>
        <taxon>Companilactobacillus</taxon>
    </lineage>
</organism>